<dbReference type="Pfam" id="PF00211">
    <property type="entry name" value="Guanylate_cyc"/>
    <property type="match status" value="1"/>
</dbReference>
<dbReference type="InterPro" id="IPR001054">
    <property type="entry name" value="A/G_cyclase"/>
</dbReference>
<dbReference type="InterPro" id="IPR000253">
    <property type="entry name" value="FHA_dom"/>
</dbReference>
<dbReference type="InterPro" id="IPR008984">
    <property type="entry name" value="SMAD_FHA_dom_sf"/>
</dbReference>
<reference evidence="3 4" key="1">
    <citation type="submission" date="2019-11" db="EMBL/GenBank/DDBJ databases">
        <title>Comparative genomics of hydrocarbon-degrading Desulfosarcina strains.</title>
        <authorList>
            <person name="Watanabe M."/>
            <person name="Kojima H."/>
            <person name="Fukui M."/>
        </authorList>
    </citation>
    <scope>NUCLEOTIDE SEQUENCE [LARGE SCALE GENOMIC DNA]</scope>
    <source>
        <strain evidence="3 4">PL12</strain>
    </source>
</reference>
<sequence length="301" mass="34169">MSALPTNLTTILFADIAGSTRLYDTFGDFKARELISDCLSQLKELVVENDGSVIKTIGDEVLCTFLNPNDAAETARQMHEEISFDPKMVQANIHLRIGFHHGEVICEPEDVFGDAVNVAARMVALAKSDQIITNKETLKLLKLPLKRRARIVDRTRVRGKDDVMEIHELIWGKPEQMTMSNSFTEEMIASLTSEKDFLQIRHLQNRILVDHERPILTMGRGVANHLVINDPLVSRMHARIELQRNRFMLIDQSTNGTFLKTRDEDPKLLRRDAIELEGEGLIGLGQKVDPDHPLAVRYRIL</sequence>
<organism evidence="3 4">
    <name type="scientific">Desulfosarcina alkanivorans</name>
    <dbReference type="NCBI Taxonomy" id="571177"/>
    <lineage>
        <taxon>Bacteria</taxon>
        <taxon>Pseudomonadati</taxon>
        <taxon>Thermodesulfobacteriota</taxon>
        <taxon>Desulfobacteria</taxon>
        <taxon>Desulfobacterales</taxon>
        <taxon>Desulfosarcinaceae</taxon>
        <taxon>Desulfosarcina</taxon>
    </lineage>
</organism>
<dbReference type="GO" id="GO:0006171">
    <property type="term" value="P:cAMP biosynthetic process"/>
    <property type="evidence" value="ECO:0007669"/>
    <property type="project" value="TreeGrafter"/>
</dbReference>
<dbReference type="SUPFAM" id="SSF49879">
    <property type="entry name" value="SMAD/FHA domain"/>
    <property type="match status" value="1"/>
</dbReference>
<evidence type="ECO:0000259" key="2">
    <source>
        <dbReference type="PROSITE" id="PS50125"/>
    </source>
</evidence>
<evidence type="ECO:0000313" key="3">
    <source>
        <dbReference type="EMBL" id="BBO70854.1"/>
    </source>
</evidence>
<dbReference type="Proteomes" id="UP000427906">
    <property type="component" value="Chromosome"/>
</dbReference>
<dbReference type="SMART" id="SM00044">
    <property type="entry name" value="CYCc"/>
    <property type="match status" value="1"/>
</dbReference>
<feature type="domain" description="FHA" evidence="1">
    <location>
        <begin position="216"/>
        <end position="264"/>
    </location>
</feature>
<dbReference type="CDD" id="cd00060">
    <property type="entry name" value="FHA"/>
    <property type="match status" value="1"/>
</dbReference>
<dbReference type="Gene3D" id="2.60.200.20">
    <property type="match status" value="1"/>
</dbReference>
<evidence type="ECO:0000313" key="4">
    <source>
        <dbReference type="Proteomes" id="UP000427906"/>
    </source>
</evidence>
<proteinExistence type="predicted"/>
<dbReference type="PANTHER" id="PTHR43081:SF19">
    <property type="entry name" value="PH-SENSITIVE ADENYLATE CYCLASE RV1264"/>
    <property type="match status" value="1"/>
</dbReference>
<dbReference type="PROSITE" id="PS50006">
    <property type="entry name" value="FHA_DOMAIN"/>
    <property type="match status" value="1"/>
</dbReference>
<dbReference type="AlphaFoldDB" id="A0A5K7YX46"/>
<dbReference type="PANTHER" id="PTHR43081">
    <property type="entry name" value="ADENYLATE CYCLASE, TERMINAL-DIFFERENTIATION SPECIFIC-RELATED"/>
    <property type="match status" value="1"/>
</dbReference>
<dbReference type="Pfam" id="PF00498">
    <property type="entry name" value="FHA"/>
    <property type="match status" value="1"/>
</dbReference>
<protein>
    <recommendedName>
        <fullName evidence="5">Adenylate/guanylate cyclase domain-containing protein</fullName>
    </recommendedName>
</protein>
<dbReference type="GO" id="GO:0004016">
    <property type="term" value="F:adenylate cyclase activity"/>
    <property type="evidence" value="ECO:0007669"/>
    <property type="project" value="UniProtKB-ARBA"/>
</dbReference>
<dbReference type="CDD" id="cd07302">
    <property type="entry name" value="CHD"/>
    <property type="match status" value="1"/>
</dbReference>
<dbReference type="Gene3D" id="3.30.70.1230">
    <property type="entry name" value="Nucleotide cyclase"/>
    <property type="match status" value="1"/>
</dbReference>
<dbReference type="SMART" id="SM00240">
    <property type="entry name" value="FHA"/>
    <property type="match status" value="1"/>
</dbReference>
<dbReference type="SUPFAM" id="SSF55073">
    <property type="entry name" value="Nucleotide cyclase"/>
    <property type="match status" value="1"/>
</dbReference>
<evidence type="ECO:0000259" key="1">
    <source>
        <dbReference type="PROSITE" id="PS50006"/>
    </source>
</evidence>
<dbReference type="RefSeq" id="WP_167527928.1">
    <property type="nucleotide sequence ID" value="NZ_AP021874.1"/>
</dbReference>
<dbReference type="InterPro" id="IPR050697">
    <property type="entry name" value="Adenylyl/Guanylyl_Cyclase_3/4"/>
</dbReference>
<dbReference type="InterPro" id="IPR029787">
    <property type="entry name" value="Nucleotide_cyclase"/>
</dbReference>
<name>A0A5K7YX46_9BACT</name>
<evidence type="ECO:0008006" key="5">
    <source>
        <dbReference type="Google" id="ProtNLM"/>
    </source>
</evidence>
<dbReference type="KEGG" id="dalk:DSCA_47840"/>
<feature type="domain" description="Guanylate cyclase" evidence="2">
    <location>
        <begin position="10"/>
        <end position="123"/>
    </location>
</feature>
<dbReference type="EMBL" id="AP021874">
    <property type="protein sequence ID" value="BBO70854.1"/>
    <property type="molecule type" value="Genomic_DNA"/>
</dbReference>
<gene>
    <name evidence="3" type="ORF">DSCA_47840</name>
</gene>
<dbReference type="GO" id="GO:0035556">
    <property type="term" value="P:intracellular signal transduction"/>
    <property type="evidence" value="ECO:0007669"/>
    <property type="project" value="InterPro"/>
</dbReference>
<keyword evidence="4" id="KW-1185">Reference proteome</keyword>
<accession>A0A5K7YX46</accession>
<dbReference type="PROSITE" id="PS50125">
    <property type="entry name" value="GUANYLATE_CYCLASE_2"/>
    <property type="match status" value="1"/>
</dbReference>